<comment type="caution">
    <text evidence="1">The sequence shown here is derived from an EMBL/GenBank/DDBJ whole genome shotgun (WGS) entry which is preliminary data.</text>
</comment>
<dbReference type="EMBL" id="PPTA01000003">
    <property type="protein sequence ID" value="TFB05090.1"/>
    <property type="molecule type" value="Genomic_DNA"/>
</dbReference>
<dbReference type="Proteomes" id="UP001642720">
    <property type="component" value="Unassembled WGS sequence"/>
</dbReference>
<keyword evidence="2" id="KW-1185">Reference proteome</keyword>
<proteinExistence type="predicted"/>
<evidence type="ECO:0000313" key="2">
    <source>
        <dbReference type="Proteomes" id="UP001642720"/>
    </source>
</evidence>
<evidence type="ECO:0000313" key="1">
    <source>
        <dbReference type="EMBL" id="TFB05090.1"/>
    </source>
</evidence>
<protein>
    <submittedName>
        <fullName evidence="1">Uncharacterized protein</fullName>
    </submittedName>
</protein>
<name>A0ABY2H9U8_9HYPO</name>
<dbReference type="RefSeq" id="XP_073561291.1">
    <property type="nucleotide sequence ID" value="XM_073699815.1"/>
</dbReference>
<accession>A0ABY2H9U8</accession>
<organism evidence="1 2">
    <name type="scientific">Trichoderma ghanense</name>
    <dbReference type="NCBI Taxonomy" id="65468"/>
    <lineage>
        <taxon>Eukaryota</taxon>
        <taxon>Fungi</taxon>
        <taxon>Dikarya</taxon>
        <taxon>Ascomycota</taxon>
        <taxon>Pezizomycotina</taxon>
        <taxon>Sordariomycetes</taxon>
        <taxon>Hypocreomycetidae</taxon>
        <taxon>Hypocreales</taxon>
        <taxon>Hypocreaceae</taxon>
        <taxon>Trichoderma</taxon>
    </lineage>
</organism>
<dbReference type="GeneID" id="300574265"/>
<gene>
    <name evidence="1" type="ORF">CCMA1212_002433</name>
</gene>
<reference evidence="1 2" key="1">
    <citation type="submission" date="2018-01" db="EMBL/GenBank/DDBJ databases">
        <title>Genome characterization of the sugarcane-associated fungus Trichoderma ghanense CCMA-1212 and their application in lignocelulose bioconversion.</title>
        <authorList>
            <person name="Steindorff A.S."/>
            <person name="Mendes T.D."/>
            <person name="Vilela E.S.D."/>
            <person name="Rodrigues D.S."/>
            <person name="Formighieri E.F."/>
            <person name="Melo I.S."/>
            <person name="Favaro L.C.L."/>
        </authorList>
    </citation>
    <scope>NUCLEOTIDE SEQUENCE [LARGE SCALE GENOMIC DNA]</scope>
    <source>
        <strain evidence="1 2">CCMA-1212</strain>
    </source>
</reference>
<sequence length="85" mass="8931">MPVQPVYSSGRIFPSAPTARSAAVYPATYLADVMYLPVGYCPAARPSTFPSRHDLGATNGCGPSVIMGPSPSPSATCYFHKPPSR</sequence>